<evidence type="ECO:0000256" key="3">
    <source>
        <dbReference type="ARBA" id="ARBA00022630"/>
    </source>
</evidence>
<dbReference type="InterPro" id="IPR002218">
    <property type="entry name" value="MnmG-rel"/>
</dbReference>
<evidence type="ECO:0000256" key="1">
    <source>
        <dbReference type="ARBA" id="ARBA00001974"/>
    </source>
</evidence>
<evidence type="ECO:0000259" key="5">
    <source>
        <dbReference type="SMART" id="SM01228"/>
    </source>
</evidence>
<comment type="cofactor">
    <cofactor evidence="1">
        <name>FAD</name>
        <dbReference type="ChEBI" id="CHEBI:57692"/>
    </cofactor>
</comment>
<dbReference type="GO" id="GO:0050660">
    <property type="term" value="F:flavin adenine dinucleotide binding"/>
    <property type="evidence" value="ECO:0007669"/>
    <property type="project" value="InterPro"/>
</dbReference>
<feature type="domain" description="tRNA uridine 5-carboxymethylaminomethyl modification enzyme C-terminal subdomain" evidence="5">
    <location>
        <begin position="589"/>
        <end position="661"/>
    </location>
</feature>
<reference evidence="6 7" key="1">
    <citation type="journal article" date="2016" name="Genome Biol. Evol.">
        <title>Gene Family Evolution Reflects Adaptation to Soil Environmental Stressors in the Genome of the Collembolan Orchesella cincta.</title>
        <authorList>
            <person name="Faddeeva-Vakhrusheva A."/>
            <person name="Derks M.F."/>
            <person name="Anvar S.Y."/>
            <person name="Agamennone V."/>
            <person name="Suring W."/>
            <person name="Smit S."/>
            <person name="van Straalen N.M."/>
            <person name="Roelofs D."/>
        </authorList>
    </citation>
    <scope>NUCLEOTIDE SEQUENCE [LARGE SCALE GENOMIC DNA]</scope>
    <source>
        <tissue evidence="6">Mixed pool</tissue>
    </source>
</reference>
<evidence type="ECO:0000256" key="4">
    <source>
        <dbReference type="ARBA" id="ARBA00022827"/>
    </source>
</evidence>
<comment type="similarity">
    <text evidence="2">Belongs to the MnmG family.</text>
</comment>
<dbReference type="STRING" id="48709.A0A1D2N669"/>
<dbReference type="HAMAP" id="MF_00129">
    <property type="entry name" value="MnmG_GidA"/>
    <property type="match status" value="1"/>
</dbReference>
<organism evidence="6 7">
    <name type="scientific">Orchesella cincta</name>
    <name type="common">Springtail</name>
    <name type="synonym">Podura cincta</name>
    <dbReference type="NCBI Taxonomy" id="48709"/>
    <lineage>
        <taxon>Eukaryota</taxon>
        <taxon>Metazoa</taxon>
        <taxon>Ecdysozoa</taxon>
        <taxon>Arthropoda</taxon>
        <taxon>Hexapoda</taxon>
        <taxon>Collembola</taxon>
        <taxon>Entomobryomorpha</taxon>
        <taxon>Entomobryoidea</taxon>
        <taxon>Orchesellidae</taxon>
        <taxon>Orchesellinae</taxon>
        <taxon>Orchesella</taxon>
    </lineage>
</organism>
<comment type="caution">
    <text evidence="6">The sequence shown here is derived from an EMBL/GenBank/DDBJ whole genome shotgun (WGS) entry which is preliminary data.</text>
</comment>
<dbReference type="EMBL" id="LJIJ01000206">
    <property type="protein sequence ID" value="ODN00456.1"/>
    <property type="molecule type" value="Genomic_DNA"/>
</dbReference>
<dbReference type="Pfam" id="PF01134">
    <property type="entry name" value="GIDA"/>
    <property type="match status" value="1"/>
</dbReference>
<evidence type="ECO:0000256" key="2">
    <source>
        <dbReference type="ARBA" id="ARBA00007653"/>
    </source>
</evidence>
<dbReference type="InterPro" id="IPR004416">
    <property type="entry name" value="MnmG"/>
</dbReference>
<dbReference type="SUPFAM" id="SSF51905">
    <property type="entry name" value="FAD/NAD(P)-binding domain"/>
    <property type="match status" value="1"/>
</dbReference>
<dbReference type="InterPro" id="IPR026904">
    <property type="entry name" value="MnmG_C"/>
</dbReference>
<dbReference type="AlphaFoldDB" id="A0A1D2N669"/>
<dbReference type="InterPro" id="IPR047001">
    <property type="entry name" value="MnmG_C_subdom"/>
</dbReference>
<dbReference type="Proteomes" id="UP000094527">
    <property type="component" value="Unassembled WGS sequence"/>
</dbReference>
<protein>
    <submittedName>
        <fullName evidence="6">Protein MTO1, mitochondrial</fullName>
    </submittedName>
</protein>
<dbReference type="InterPro" id="IPR044920">
    <property type="entry name" value="MnmG_C_subdom_sf"/>
</dbReference>
<name>A0A1D2N669_ORCCI</name>
<proteinExistence type="inferred from homology"/>
<sequence length="676" mass="75777">MTSNLVKVGRSCFHSKTGTSSSFEIPKESDGSWKTQVVVVGGGHAGTEAAMASARMGASTVLITHKFETIGEMSCNPSFGGIGKGHLIREIDALGGICAKICDLSGVQYKVLNKKKGPAVWGPRAQIDRKLYKKFLQEEIQKQENLKIVEAAVEDLILDGDKCCGVILGNGEKIKSQAVILTTGTFLRGEINIGLDHYPAGRMGDEPAIGLAKTLENVGFQMGRLKTGTPPRIKKSTVKVDRLEIQPGDFPPVPFSFLSSRVWINPEDQLLCYMTHTNEKVADIIRENLHCNRHVTEEMSSGPRYCPSIESKILRFEKNRHQIWLEPEGFDSDIMYPNGLSCTLPEDQQAKMLKVMIKGLEKCVMVRPGYGVSYDYIDPRELFKFTLETKKIKGLFLAGQINGTTGYEEAASQGILAGANAAAKASRLNEMILHRPPLSIDRSEGYIGVLVDDLTTRGAPEPYRMFTSRSEFRLYLRPDNADVRLTAKGYEMGLVSKERFDRMEFVKRAIEEKRSILEETKKPLTQWNKFFKHKDKDSKFSSREFKSAFELLAFDFVSIKDIHTAMGKYLPASFFKADDEVYQRLKIEATYFLALKQQAAEVQELKKEQSLKFPKDFNFSDPRISLSIEEQEKLANVQPCDIASASRIPGVTPSAVIKLMHFIKRNNSEMDFQAQV</sequence>
<keyword evidence="7" id="KW-1185">Reference proteome</keyword>
<keyword evidence="4" id="KW-0274">FAD</keyword>
<dbReference type="InterPro" id="IPR040131">
    <property type="entry name" value="MnmG_N"/>
</dbReference>
<dbReference type="GO" id="GO:0005829">
    <property type="term" value="C:cytosol"/>
    <property type="evidence" value="ECO:0007669"/>
    <property type="project" value="TreeGrafter"/>
</dbReference>
<dbReference type="Pfam" id="PF13932">
    <property type="entry name" value="SAM_GIDA_C"/>
    <property type="match status" value="1"/>
</dbReference>
<dbReference type="PROSITE" id="PS01280">
    <property type="entry name" value="GIDA_1"/>
    <property type="match status" value="1"/>
</dbReference>
<keyword evidence="3" id="KW-0285">Flavoprotein</keyword>
<evidence type="ECO:0000313" key="6">
    <source>
        <dbReference type="EMBL" id="ODN00456.1"/>
    </source>
</evidence>
<dbReference type="InterPro" id="IPR036188">
    <property type="entry name" value="FAD/NAD-bd_sf"/>
</dbReference>
<dbReference type="InterPro" id="IPR049312">
    <property type="entry name" value="GIDA_C_N"/>
</dbReference>
<dbReference type="PANTHER" id="PTHR11806">
    <property type="entry name" value="GLUCOSE INHIBITED DIVISION PROTEIN A"/>
    <property type="match status" value="1"/>
</dbReference>
<evidence type="ECO:0000313" key="7">
    <source>
        <dbReference type="Proteomes" id="UP000094527"/>
    </source>
</evidence>
<dbReference type="Gene3D" id="3.50.50.60">
    <property type="entry name" value="FAD/NAD(P)-binding domain"/>
    <property type="match status" value="2"/>
</dbReference>
<dbReference type="InterPro" id="IPR020595">
    <property type="entry name" value="MnmG-rel_CS"/>
</dbReference>
<dbReference type="FunFam" id="3.50.50.60:FF:000002">
    <property type="entry name" value="tRNA uridine 5-carboxymethylaminomethyl modification enzyme MnmG"/>
    <property type="match status" value="1"/>
</dbReference>
<dbReference type="PROSITE" id="PS01281">
    <property type="entry name" value="GIDA_2"/>
    <property type="match status" value="1"/>
</dbReference>
<accession>A0A1D2N669</accession>
<dbReference type="SMART" id="SM01228">
    <property type="entry name" value="GIDA_assoc_3"/>
    <property type="match status" value="1"/>
</dbReference>
<dbReference type="GO" id="GO:0002098">
    <property type="term" value="P:tRNA wobble uridine modification"/>
    <property type="evidence" value="ECO:0007669"/>
    <property type="project" value="InterPro"/>
</dbReference>
<gene>
    <name evidence="6" type="ORF">Ocin01_06223</name>
</gene>
<dbReference type="FunFam" id="3.50.50.60:FF:000082">
    <property type="entry name" value="protein MTO1 homolog, mitochondrial isoform X1"/>
    <property type="match status" value="1"/>
</dbReference>
<dbReference type="GO" id="GO:0030488">
    <property type="term" value="P:tRNA methylation"/>
    <property type="evidence" value="ECO:0007669"/>
    <property type="project" value="TreeGrafter"/>
</dbReference>
<dbReference type="Pfam" id="PF21680">
    <property type="entry name" value="GIDA_C_1st"/>
    <property type="match status" value="1"/>
</dbReference>
<dbReference type="OMA" id="CNPAMGG"/>
<dbReference type="OrthoDB" id="3329at2759"/>
<dbReference type="NCBIfam" id="TIGR00136">
    <property type="entry name" value="mnmG_gidA"/>
    <property type="match status" value="1"/>
</dbReference>
<dbReference type="Gene3D" id="1.10.150.570">
    <property type="entry name" value="GidA associated domain, C-terminal subdomain"/>
    <property type="match status" value="1"/>
</dbReference>
<dbReference type="PANTHER" id="PTHR11806:SF0">
    <property type="entry name" value="PROTEIN MTO1 HOMOLOG, MITOCHONDRIAL"/>
    <property type="match status" value="1"/>
</dbReference>